<organism evidence="1">
    <name type="scientific">gut metagenome</name>
    <dbReference type="NCBI Taxonomy" id="749906"/>
    <lineage>
        <taxon>unclassified sequences</taxon>
        <taxon>metagenomes</taxon>
        <taxon>organismal metagenomes</taxon>
    </lineage>
</organism>
<dbReference type="EMBL" id="AMCI01001589">
    <property type="protein sequence ID" value="EJX05079.1"/>
    <property type="molecule type" value="Genomic_DNA"/>
</dbReference>
<dbReference type="AlphaFoldDB" id="J9GDW6"/>
<proteinExistence type="predicted"/>
<sequence>MLTVIILSLSGNEVFVELPNIVK</sequence>
<name>J9GDW6_9ZZZZ</name>
<gene>
    <name evidence="1" type="ORF">EVA_06817</name>
</gene>
<protein>
    <submittedName>
        <fullName evidence="1">Uncharacterized protein</fullName>
    </submittedName>
</protein>
<evidence type="ECO:0000313" key="1">
    <source>
        <dbReference type="EMBL" id="EJX05079.1"/>
    </source>
</evidence>
<reference evidence="1" key="1">
    <citation type="journal article" date="2012" name="PLoS ONE">
        <title>Gene sets for utilization of primary and secondary nutrition supplies in the distal gut of endangered iberian lynx.</title>
        <authorList>
            <person name="Alcaide M."/>
            <person name="Messina E."/>
            <person name="Richter M."/>
            <person name="Bargiela R."/>
            <person name="Peplies J."/>
            <person name="Huws S.A."/>
            <person name="Newbold C.J."/>
            <person name="Golyshin P.N."/>
            <person name="Simon M.A."/>
            <person name="Lopez G."/>
            <person name="Yakimov M.M."/>
            <person name="Ferrer M."/>
        </authorList>
    </citation>
    <scope>NUCLEOTIDE SEQUENCE</scope>
</reference>
<accession>J9GDW6</accession>
<comment type="caution">
    <text evidence="1">The sequence shown here is derived from an EMBL/GenBank/DDBJ whole genome shotgun (WGS) entry which is preliminary data.</text>
</comment>
<feature type="non-terminal residue" evidence="1">
    <location>
        <position position="23"/>
    </location>
</feature>